<feature type="region of interest" description="Disordered" evidence="10">
    <location>
        <begin position="1"/>
        <end position="67"/>
    </location>
</feature>
<protein>
    <recommendedName>
        <fullName evidence="3 9">Tethering factor for nuclear proteasome STS1</fullName>
    </recommendedName>
</protein>
<evidence type="ECO:0000256" key="3">
    <source>
        <dbReference type="ARBA" id="ARBA00016204"/>
    </source>
</evidence>
<dbReference type="GO" id="GO:0015031">
    <property type="term" value="P:protein transport"/>
    <property type="evidence" value="ECO:0007669"/>
    <property type="project" value="UniProtKB-UniRule"/>
</dbReference>
<dbReference type="GO" id="GO:0071630">
    <property type="term" value="P:nuclear protein quality control by the ubiquitin-proteasome system"/>
    <property type="evidence" value="ECO:0007669"/>
    <property type="project" value="UniProtKB-UniRule"/>
</dbReference>
<dbReference type="Gene3D" id="1.20.58.1590">
    <property type="entry name" value="Tethering factor for nuclear proteasome Cut8/Sts1"/>
    <property type="match status" value="1"/>
</dbReference>
<dbReference type="FunFam" id="1.20.58.1590:FF:000001">
    <property type="entry name" value="Tethering factor for nuclear proteasome STS1"/>
    <property type="match status" value="1"/>
</dbReference>
<dbReference type="GO" id="GO:0031965">
    <property type="term" value="C:nuclear membrane"/>
    <property type="evidence" value="ECO:0007669"/>
    <property type="project" value="TreeGrafter"/>
</dbReference>
<dbReference type="PANTHER" id="PTHR28032:SF1">
    <property type="entry name" value="FI02826P"/>
    <property type="match status" value="1"/>
</dbReference>
<dbReference type="AlphaFoldDB" id="A0AAD9IBX3"/>
<evidence type="ECO:0000256" key="2">
    <source>
        <dbReference type="ARBA" id="ARBA00011464"/>
    </source>
</evidence>
<evidence type="ECO:0000313" key="12">
    <source>
        <dbReference type="Proteomes" id="UP001217918"/>
    </source>
</evidence>
<keyword evidence="5 9" id="KW-0963">Cytoplasm</keyword>
<evidence type="ECO:0000256" key="10">
    <source>
        <dbReference type="SAM" id="MobiDB-lite"/>
    </source>
</evidence>
<feature type="compositionally biased region" description="Polar residues" evidence="10">
    <location>
        <begin position="45"/>
        <end position="59"/>
    </location>
</feature>
<sequence>MNVLLSPQPSFFPHQHEKPRLSPPGSQSPYNMASRKRKADDNNDEMSISPHSSPATASRQLARPMKKARAAHDTLVGRPLTLPRLLETLDTAQLRAVLQTICERHPAIGQEVVSSAPRPTATAALQVLGEYLGKLRAAVPYGQTSSDYAYYRVRQSLAALVETVADFTPQFLPPTEMQTNVSLQYLDGATKIIHELPEWDSLQYRHHKDSAYDDIARAWALVITEASKRGGGFSLHTSGWDQAIAKHHQQSGARLGQAMNVLSSLGWADSSQAGANPEQQNSILDQIMNGSYGSPVRVGPW</sequence>
<evidence type="ECO:0000256" key="4">
    <source>
        <dbReference type="ARBA" id="ARBA00022448"/>
    </source>
</evidence>
<dbReference type="Pfam" id="PF08559">
    <property type="entry name" value="Cut8"/>
    <property type="match status" value="1"/>
</dbReference>
<dbReference type="GO" id="GO:0005737">
    <property type="term" value="C:cytoplasm"/>
    <property type="evidence" value="ECO:0007669"/>
    <property type="project" value="UniProtKB-SubCell"/>
</dbReference>
<comment type="subunit">
    <text evidence="2 9">Binds the proteasome.</text>
</comment>
<keyword evidence="7 9" id="KW-0539">Nucleus</keyword>
<dbReference type="GO" id="GO:0031144">
    <property type="term" value="P:proteasome localization"/>
    <property type="evidence" value="ECO:0007669"/>
    <property type="project" value="UniProtKB-UniRule"/>
</dbReference>
<keyword evidence="6 9" id="KW-0653">Protein transport</keyword>
<keyword evidence="4 9" id="KW-0813">Transport</keyword>
<comment type="function">
    <text evidence="8 9">Involved in ubiquitin-mediated protein degradation. Regulatory factor in the ubiquitin/proteasome pathway that controls the turnover of proteasome substrates. Targets proteasomes to the nucleus and facilitates the degradation of nuclear proteins.</text>
</comment>
<gene>
    <name evidence="11" type="ORF">P8C59_008517</name>
</gene>
<dbReference type="Proteomes" id="UP001217918">
    <property type="component" value="Unassembled WGS sequence"/>
</dbReference>
<proteinExistence type="inferred from homology"/>
<organism evidence="11 12">
    <name type="scientific">Phyllachora maydis</name>
    <dbReference type="NCBI Taxonomy" id="1825666"/>
    <lineage>
        <taxon>Eukaryota</taxon>
        <taxon>Fungi</taxon>
        <taxon>Dikarya</taxon>
        <taxon>Ascomycota</taxon>
        <taxon>Pezizomycotina</taxon>
        <taxon>Sordariomycetes</taxon>
        <taxon>Sordariomycetidae</taxon>
        <taxon>Phyllachorales</taxon>
        <taxon>Phyllachoraceae</taxon>
        <taxon>Phyllachora</taxon>
    </lineage>
</organism>
<comment type="caution">
    <text evidence="11">The sequence shown here is derived from an EMBL/GenBank/DDBJ whole genome shotgun (WGS) entry which is preliminary data.</text>
</comment>
<evidence type="ECO:0000256" key="7">
    <source>
        <dbReference type="ARBA" id="ARBA00023242"/>
    </source>
</evidence>
<reference evidence="11" key="1">
    <citation type="journal article" date="2023" name="Mol. Plant Microbe Interact.">
        <title>Elucidating the Obligate Nature and Biological Capacity of an Invasive Fungal Corn Pathogen.</title>
        <authorList>
            <person name="MacCready J.S."/>
            <person name="Roggenkamp E.M."/>
            <person name="Gdanetz K."/>
            <person name="Chilvers M.I."/>
        </authorList>
    </citation>
    <scope>NUCLEOTIDE SEQUENCE</scope>
    <source>
        <strain evidence="11">PM02</strain>
    </source>
</reference>
<dbReference type="PANTHER" id="PTHR28032">
    <property type="entry name" value="FI02826P"/>
    <property type="match status" value="1"/>
</dbReference>
<dbReference type="InterPro" id="IPR038422">
    <property type="entry name" value="Cut8/Sts1_sf"/>
</dbReference>
<evidence type="ECO:0000256" key="5">
    <source>
        <dbReference type="ARBA" id="ARBA00022490"/>
    </source>
</evidence>
<comment type="similarity">
    <text evidence="1 9">Belongs to the cut8/STS1 family.</text>
</comment>
<dbReference type="GO" id="GO:0070628">
    <property type="term" value="F:proteasome binding"/>
    <property type="evidence" value="ECO:0007669"/>
    <property type="project" value="TreeGrafter"/>
</dbReference>
<accession>A0AAD9IBX3</accession>
<keyword evidence="12" id="KW-1185">Reference proteome</keyword>
<evidence type="ECO:0000256" key="8">
    <source>
        <dbReference type="ARBA" id="ARBA00025651"/>
    </source>
</evidence>
<name>A0AAD9IBX3_9PEZI</name>
<evidence type="ECO:0000313" key="11">
    <source>
        <dbReference type="EMBL" id="KAK2074300.1"/>
    </source>
</evidence>
<dbReference type="EMBL" id="JAQQPM010000008">
    <property type="protein sequence ID" value="KAK2074300.1"/>
    <property type="molecule type" value="Genomic_DNA"/>
</dbReference>
<comment type="subcellular location">
    <subcellularLocation>
        <location evidence="9">Cytoplasm</location>
    </subcellularLocation>
    <subcellularLocation>
        <location evidence="9">Nucleus</location>
    </subcellularLocation>
</comment>
<evidence type="ECO:0000256" key="1">
    <source>
        <dbReference type="ARBA" id="ARBA00006199"/>
    </source>
</evidence>
<evidence type="ECO:0000256" key="6">
    <source>
        <dbReference type="ARBA" id="ARBA00022927"/>
    </source>
</evidence>
<evidence type="ECO:0000256" key="9">
    <source>
        <dbReference type="RuleBase" id="RU368013"/>
    </source>
</evidence>
<dbReference type="InterPro" id="IPR013868">
    <property type="entry name" value="Cut8/Sts1_fam"/>
</dbReference>